<comment type="caution">
    <text evidence="2">The sequence shown here is derived from an EMBL/GenBank/DDBJ whole genome shotgun (WGS) entry which is preliminary data.</text>
</comment>
<dbReference type="InterPro" id="IPR036873">
    <property type="entry name" value="Rhodanese-like_dom_sf"/>
</dbReference>
<dbReference type="Gene3D" id="3.40.250.10">
    <property type="entry name" value="Rhodanese-like domain"/>
    <property type="match status" value="1"/>
</dbReference>
<dbReference type="PROSITE" id="PS50206">
    <property type="entry name" value="RHODANESE_3"/>
    <property type="match status" value="1"/>
</dbReference>
<dbReference type="Pfam" id="PF00581">
    <property type="entry name" value="Rhodanese"/>
    <property type="match status" value="1"/>
</dbReference>
<keyword evidence="3" id="KW-1185">Reference proteome</keyword>
<proteinExistence type="predicted"/>
<dbReference type="EMBL" id="WBSL01000002">
    <property type="protein sequence ID" value="MPY66486.1"/>
    <property type="molecule type" value="Genomic_DNA"/>
</dbReference>
<dbReference type="SMART" id="SM00450">
    <property type="entry name" value="RHOD"/>
    <property type="match status" value="1"/>
</dbReference>
<dbReference type="InterPro" id="IPR050229">
    <property type="entry name" value="GlpE_sulfurtransferase"/>
</dbReference>
<evidence type="ECO:0000313" key="3">
    <source>
        <dbReference type="Proteomes" id="UP000484842"/>
    </source>
</evidence>
<dbReference type="PANTHER" id="PTHR43031:SF17">
    <property type="entry name" value="SULFURTRANSFERASE YTWF-RELATED"/>
    <property type="match status" value="1"/>
</dbReference>
<gene>
    <name evidence="2" type="ORF">F8S09_07215</name>
</gene>
<dbReference type="PANTHER" id="PTHR43031">
    <property type="entry name" value="FAD-DEPENDENT OXIDOREDUCTASE"/>
    <property type="match status" value="1"/>
</dbReference>
<dbReference type="AlphaFoldDB" id="A0A7X1NW21"/>
<dbReference type="CDD" id="cd00158">
    <property type="entry name" value="RHOD"/>
    <property type="match status" value="1"/>
</dbReference>
<dbReference type="RefSeq" id="WP_152870604.1">
    <property type="nucleotide sequence ID" value="NZ_WBSL01000002.1"/>
</dbReference>
<name>A0A7X1NW21_9DEIO</name>
<protein>
    <submittedName>
        <fullName evidence="2">Rhodanese-like domain-containing protein</fullName>
    </submittedName>
</protein>
<organism evidence="2 3">
    <name type="scientific">Deinococcus terrestris</name>
    <dbReference type="NCBI Taxonomy" id="2651870"/>
    <lineage>
        <taxon>Bacteria</taxon>
        <taxon>Thermotogati</taxon>
        <taxon>Deinococcota</taxon>
        <taxon>Deinococci</taxon>
        <taxon>Deinococcales</taxon>
        <taxon>Deinococcaceae</taxon>
        <taxon>Deinococcus</taxon>
    </lineage>
</organism>
<feature type="domain" description="Rhodanese" evidence="1">
    <location>
        <begin position="15"/>
        <end position="98"/>
    </location>
</feature>
<evidence type="ECO:0000259" key="1">
    <source>
        <dbReference type="PROSITE" id="PS50206"/>
    </source>
</evidence>
<sequence length="105" mass="11417">MTYQDIFTTELEVKKREGARLIDVRERSEYTQGHVPDAVNLPLSELVGREDEIAPNTVLICASGNRSSQAAAYLASQGKAGLMNLSGGTAAWVREGCDLHRGEQP</sequence>
<reference evidence="2 3" key="1">
    <citation type="submission" date="2019-10" db="EMBL/GenBank/DDBJ databases">
        <title>Deinococcus sp. isolated from soil.</title>
        <authorList>
            <person name="Li Y."/>
            <person name="Wang J."/>
        </authorList>
    </citation>
    <scope>NUCLEOTIDE SEQUENCE [LARGE SCALE GENOMIC DNA]</scope>
    <source>
        <strain evidence="2 3">SDU3-2</strain>
    </source>
</reference>
<evidence type="ECO:0000313" key="2">
    <source>
        <dbReference type="EMBL" id="MPY66486.1"/>
    </source>
</evidence>
<dbReference type="SUPFAM" id="SSF52821">
    <property type="entry name" value="Rhodanese/Cell cycle control phosphatase"/>
    <property type="match status" value="1"/>
</dbReference>
<dbReference type="InterPro" id="IPR001763">
    <property type="entry name" value="Rhodanese-like_dom"/>
</dbReference>
<accession>A0A7X1NW21</accession>
<dbReference type="Proteomes" id="UP000484842">
    <property type="component" value="Unassembled WGS sequence"/>
</dbReference>